<dbReference type="HOGENOM" id="CLU_071023_1_0_9"/>
<dbReference type="Pfam" id="PF12784">
    <property type="entry name" value="PDDEXK_2"/>
    <property type="match status" value="1"/>
</dbReference>
<name>I5AUD9_EUBC6</name>
<reference evidence="1 2" key="2">
    <citation type="submission" date="2012-02" db="EMBL/GenBank/DDBJ databases">
        <title>Improved High-Quality Draft sequence of Eubacterium cellulosolvens 6.</title>
        <authorList>
            <consortium name="US DOE Joint Genome Institute"/>
            <person name="Lucas S."/>
            <person name="Han J."/>
            <person name="Lapidus A."/>
            <person name="Cheng J.-F."/>
            <person name="Goodwin L."/>
            <person name="Pitluck S."/>
            <person name="Peters L."/>
            <person name="Mikhailova N."/>
            <person name="Gu W."/>
            <person name="Detter J.C."/>
            <person name="Han C."/>
            <person name="Tapia R."/>
            <person name="Land M."/>
            <person name="Hauser L."/>
            <person name="Kyrpides N."/>
            <person name="Ivanova N."/>
            <person name="Pagani I."/>
            <person name="Johnson E."/>
            <person name="Mukhopadhyay B."/>
            <person name="Anderson I."/>
            <person name="Woyke T."/>
        </authorList>
    </citation>
    <scope>NUCLEOTIDE SEQUENCE [LARGE SCALE GENOMIC DNA]</scope>
    <source>
        <strain evidence="1 2">6</strain>
    </source>
</reference>
<evidence type="ECO:0008006" key="3">
    <source>
        <dbReference type="Google" id="ProtNLM"/>
    </source>
</evidence>
<reference evidence="1 2" key="1">
    <citation type="submission" date="2010-08" db="EMBL/GenBank/DDBJ databases">
        <authorList>
            <consortium name="US DOE Joint Genome Institute (JGI-PGF)"/>
            <person name="Lucas S."/>
            <person name="Copeland A."/>
            <person name="Lapidus A."/>
            <person name="Cheng J.-F."/>
            <person name="Bruce D."/>
            <person name="Goodwin L."/>
            <person name="Pitluck S."/>
            <person name="Land M.L."/>
            <person name="Hauser L."/>
            <person name="Chang Y.-J."/>
            <person name="Anderson I.J."/>
            <person name="Johnson E."/>
            <person name="Mulhopadhyay B."/>
            <person name="Kyrpides N."/>
            <person name="Woyke T.J."/>
        </authorList>
    </citation>
    <scope>NUCLEOTIDE SEQUENCE [LARGE SCALE GENOMIC DNA]</scope>
    <source>
        <strain evidence="1 2">6</strain>
    </source>
</reference>
<dbReference type="AlphaFoldDB" id="I5AUD9"/>
<organism evidence="1 2">
    <name type="scientific">Eubacterium cellulosolvens (strain ATCC 43171 / JCM 9499 / 6)</name>
    <name type="common">Cillobacterium cellulosolvens</name>
    <dbReference type="NCBI Taxonomy" id="633697"/>
    <lineage>
        <taxon>Bacteria</taxon>
        <taxon>Bacillati</taxon>
        <taxon>Bacillota</taxon>
        <taxon>Clostridia</taxon>
        <taxon>Eubacteriales</taxon>
        <taxon>Eubacteriaceae</taxon>
        <taxon>Eubacterium</taxon>
    </lineage>
</organism>
<gene>
    <name evidence="1" type="ORF">EubceDRAFT1_1623</name>
</gene>
<evidence type="ECO:0000313" key="1">
    <source>
        <dbReference type="EMBL" id="EIM57412.1"/>
    </source>
</evidence>
<keyword evidence="2" id="KW-1185">Reference proteome</keyword>
<dbReference type="Proteomes" id="UP000005753">
    <property type="component" value="Chromosome"/>
</dbReference>
<protein>
    <recommendedName>
        <fullName evidence="3">PD-(D/E)XK nuclease family transposase</fullName>
    </recommendedName>
</protein>
<dbReference type="STRING" id="633697.EubceDRAFT1_1623"/>
<evidence type="ECO:0000313" key="2">
    <source>
        <dbReference type="Proteomes" id="UP000005753"/>
    </source>
</evidence>
<proteinExistence type="predicted"/>
<dbReference type="EMBL" id="CM001487">
    <property type="protein sequence ID" value="EIM57412.1"/>
    <property type="molecule type" value="Genomic_DNA"/>
</dbReference>
<dbReference type="eggNOG" id="ENOG502ZAMH">
    <property type="taxonomic scope" value="Bacteria"/>
</dbReference>
<dbReference type="OrthoDB" id="9811201at2"/>
<accession>I5AUD9</accession>
<sequence length="269" mass="31044">MHLSRAEKIERIKQYRPIDDVFFEVLARDIPFDQEMLRLILNDDKLIVEDVIVQSDERNLYGHSVRLDALCILGDGSRCNVEVQRSDNDNHLKRVRYNASMITVKDSDTGTDYALIPEVYVVYISEFDIFEKNRAVYHVESVIKETGDVIDDGLHRIFVNTNVHDGTDIADYMRHFMETGFEDPKFPCFTKAVKALKETEGGQESMCKIMEEYAKEYAKEATVDAFISAALKYNATPEQIAQDLTERYEIDSSEALKRIDEFKKQTEIA</sequence>